<reference evidence="2 3" key="2">
    <citation type="journal article" date="2012" name="Stand. Genomic Sci.">
        <title>Complete genome sequence of the aquatic bacterium Runella slithyformis type strain (LSU 4(T)).</title>
        <authorList>
            <person name="Copeland A."/>
            <person name="Zhang X."/>
            <person name="Misra M."/>
            <person name="Lapidus A."/>
            <person name="Nolan M."/>
            <person name="Lucas S."/>
            <person name="Deshpande S."/>
            <person name="Cheng J.F."/>
            <person name="Tapia R."/>
            <person name="Goodwin L.A."/>
            <person name="Pitluck S."/>
            <person name="Liolios K."/>
            <person name="Pagani I."/>
            <person name="Ivanova N."/>
            <person name="Mikhailova N."/>
            <person name="Pati A."/>
            <person name="Chen A."/>
            <person name="Palaniappan K."/>
            <person name="Land M."/>
            <person name="Hauser L."/>
            <person name="Pan C."/>
            <person name="Jeffries C.D."/>
            <person name="Detter J.C."/>
            <person name="Brambilla E.M."/>
            <person name="Rohde M."/>
            <person name="Djao O.D."/>
            <person name="Goker M."/>
            <person name="Sikorski J."/>
            <person name="Tindall B.J."/>
            <person name="Woyke T."/>
            <person name="Bristow J."/>
            <person name="Eisen J.A."/>
            <person name="Markowitz V."/>
            <person name="Hugenholtz P."/>
            <person name="Kyrpides N.C."/>
            <person name="Klenk H.P."/>
            <person name="Mavromatis K."/>
        </authorList>
    </citation>
    <scope>NUCLEOTIDE SEQUENCE [LARGE SCALE GENOMIC DNA]</scope>
    <source>
        <strain evidence="3">ATCC 29530 / DSM 19594 / LMG 11500 / NCIMB 11436 / LSU 4</strain>
    </source>
</reference>
<keyword evidence="1" id="KW-0472">Membrane</keyword>
<dbReference type="AlphaFoldDB" id="A0A7U3ZH16"/>
<dbReference type="KEGG" id="rsi:Runsl_0620"/>
<feature type="transmembrane region" description="Helical" evidence="1">
    <location>
        <begin position="61"/>
        <end position="84"/>
    </location>
</feature>
<feature type="transmembrane region" description="Helical" evidence="1">
    <location>
        <begin position="147"/>
        <end position="172"/>
    </location>
</feature>
<dbReference type="RefSeq" id="WP_013926387.1">
    <property type="nucleotide sequence ID" value="NC_015703.1"/>
</dbReference>
<feature type="transmembrane region" description="Helical" evidence="1">
    <location>
        <begin position="248"/>
        <end position="266"/>
    </location>
</feature>
<gene>
    <name evidence="2" type="ordered locus">Runsl_0620</name>
</gene>
<feature type="transmembrane region" description="Helical" evidence="1">
    <location>
        <begin position="105"/>
        <end position="127"/>
    </location>
</feature>
<evidence type="ECO:0000313" key="3">
    <source>
        <dbReference type="Proteomes" id="UP000000493"/>
    </source>
</evidence>
<name>A0A7U3ZH16_RUNSL</name>
<reference evidence="3" key="1">
    <citation type="submission" date="2011-06" db="EMBL/GenBank/DDBJ databases">
        <title>The complete genome of chromosome of Runella slithyformis DSM 19594.</title>
        <authorList>
            <consortium name="US DOE Joint Genome Institute (JGI-PGF)"/>
            <person name="Lucas S."/>
            <person name="Han J."/>
            <person name="Lapidus A."/>
            <person name="Bruce D."/>
            <person name="Goodwin L."/>
            <person name="Pitluck S."/>
            <person name="Peters L."/>
            <person name="Kyrpides N."/>
            <person name="Mavromatis K."/>
            <person name="Ivanova N."/>
            <person name="Ovchinnikova G."/>
            <person name="Zhang X."/>
            <person name="Misra M."/>
            <person name="Detter J.C."/>
            <person name="Tapia R."/>
            <person name="Han C."/>
            <person name="Land M."/>
            <person name="Hauser L."/>
            <person name="Markowitz V."/>
            <person name="Cheng J.-F."/>
            <person name="Hugenholtz P."/>
            <person name="Woyke T."/>
            <person name="Wu D."/>
            <person name="Tindall B."/>
            <person name="Faehrich R."/>
            <person name="Brambilla E."/>
            <person name="Klenk H.-P."/>
            <person name="Eisen J.A."/>
        </authorList>
    </citation>
    <scope>NUCLEOTIDE SEQUENCE [LARGE SCALE GENOMIC DNA]</scope>
    <source>
        <strain evidence="3">ATCC 29530 / DSM 19594 / LMG 11500 / NCIMB 11436 / LSU 4</strain>
    </source>
</reference>
<feature type="transmembrane region" description="Helical" evidence="1">
    <location>
        <begin position="179"/>
        <end position="197"/>
    </location>
</feature>
<keyword evidence="1" id="KW-1133">Transmembrane helix</keyword>
<dbReference type="Proteomes" id="UP000000493">
    <property type="component" value="Chromosome"/>
</dbReference>
<accession>A0A7U3ZH16</accession>
<sequence length="271" mass="31112">MNNTFDLRRFGWYARKEFRENWKAYALSLVSALSILGYFIYQEWGYIHNPYFDKAGYRVNVFRSLALTIGLMSWAAGSYTLKAFSEQKRTFAALILPVSSFERLLYAWTMIVPFSIGVCYLLWKIAWSMALPYFFKDTPGLQVENDTVFWTTNIYFSVFYLGGSASFMLGAVSLGRLNFLKTLGILSGISLVVLNWGQGKFLEVIFPNAYEIRTPGPVPWTTPLVTIESTKGVFSNDIHSSFEGIHQVWWIGCVPLLFYVITFLKIKEKEV</sequence>
<organism evidence="2 3">
    <name type="scientific">Runella slithyformis (strain ATCC 29530 / DSM 19594 / LMG 11500 / NCIMB 11436 / LSU 4)</name>
    <dbReference type="NCBI Taxonomy" id="761193"/>
    <lineage>
        <taxon>Bacteria</taxon>
        <taxon>Pseudomonadati</taxon>
        <taxon>Bacteroidota</taxon>
        <taxon>Cytophagia</taxon>
        <taxon>Cytophagales</taxon>
        <taxon>Spirosomataceae</taxon>
        <taxon>Runella</taxon>
    </lineage>
</organism>
<dbReference type="EMBL" id="CP002859">
    <property type="protein sequence ID" value="AEI47063.1"/>
    <property type="molecule type" value="Genomic_DNA"/>
</dbReference>
<feature type="transmembrane region" description="Helical" evidence="1">
    <location>
        <begin position="21"/>
        <end position="41"/>
    </location>
</feature>
<keyword evidence="3" id="KW-1185">Reference proteome</keyword>
<evidence type="ECO:0000313" key="2">
    <source>
        <dbReference type="EMBL" id="AEI47063.1"/>
    </source>
</evidence>
<protein>
    <submittedName>
        <fullName evidence="2">Uncharacterized protein</fullName>
    </submittedName>
</protein>
<keyword evidence="1" id="KW-0812">Transmembrane</keyword>
<evidence type="ECO:0000256" key="1">
    <source>
        <dbReference type="SAM" id="Phobius"/>
    </source>
</evidence>
<proteinExistence type="predicted"/>